<dbReference type="RefSeq" id="WP_379185915.1">
    <property type="nucleotide sequence ID" value="NZ_JBHTCH010000004.1"/>
</dbReference>
<organism evidence="3 4">
    <name type="scientific">Nocardioides astragali</name>
    <dbReference type="NCBI Taxonomy" id="1776736"/>
    <lineage>
        <taxon>Bacteria</taxon>
        <taxon>Bacillati</taxon>
        <taxon>Actinomycetota</taxon>
        <taxon>Actinomycetes</taxon>
        <taxon>Propionibacteriales</taxon>
        <taxon>Nocardioidaceae</taxon>
        <taxon>Nocardioides</taxon>
    </lineage>
</organism>
<evidence type="ECO:0000256" key="1">
    <source>
        <dbReference type="ARBA" id="ARBA00022801"/>
    </source>
</evidence>
<dbReference type="SUPFAM" id="SSF56317">
    <property type="entry name" value="Carbon-nitrogen hydrolase"/>
    <property type="match status" value="1"/>
</dbReference>
<evidence type="ECO:0000313" key="3">
    <source>
        <dbReference type="EMBL" id="MFC7359333.1"/>
    </source>
</evidence>
<accession>A0ABW2MZN5</accession>
<dbReference type="EMBL" id="JBHTCH010000004">
    <property type="protein sequence ID" value="MFC7359333.1"/>
    <property type="molecule type" value="Genomic_DNA"/>
</dbReference>
<protein>
    <submittedName>
        <fullName evidence="3">Nitrilase-related carbon-nitrogen hydrolase</fullName>
    </submittedName>
</protein>
<proteinExistence type="predicted"/>
<dbReference type="Gene3D" id="3.60.110.10">
    <property type="entry name" value="Carbon-nitrogen hydrolase"/>
    <property type="match status" value="1"/>
</dbReference>
<keyword evidence="4" id="KW-1185">Reference proteome</keyword>
<name>A0ABW2MZN5_9ACTN</name>
<dbReference type="Proteomes" id="UP001596524">
    <property type="component" value="Unassembled WGS sequence"/>
</dbReference>
<dbReference type="Pfam" id="PF00795">
    <property type="entry name" value="CN_hydrolase"/>
    <property type="match status" value="1"/>
</dbReference>
<gene>
    <name evidence="3" type="ORF">ACFQO6_03550</name>
</gene>
<reference evidence="4" key="1">
    <citation type="journal article" date="2019" name="Int. J. Syst. Evol. Microbiol.">
        <title>The Global Catalogue of Microorganisms (GCM) 10K type strain sequencing project: providing services to taxonomists for standard genome sequencing and annotation.</title>
        <authorList>
            <consortium name="The Broad Institute Genomics Platform"/>
            <consortium name="The Broad Institute Genome Sequencing Center for Infectious Disease"/>
            <person name="Wu L."/>
            <person name="Ma J."/>
        </authorList>
    </citation>
    <scope>NUCLEOTIDE SEQUENCE [LARGE SCALE GENOMIC DNA]</scope>
    <source>
        <strain evidence="4">FCH27</strain>
    </source>
</reference>
<keyword evidence="1 3" id="KW-0378">Hydrolase</keyword>
<sequence>MAAAGTSKGNSMATLTVASVQFALRAEGTLEAYTAHFEVLLRQAVDAGAEVVLFPELASTGLLGAIDDHDVTTSTIAADYWESLPQHTEAIVNALIDMAARFQVVIVGGSHNRLAEDGTLRNTAYVIHPDGRVETQDKIHLTPQEHALGARGGDELLVTKIGPFTAGVLICADIQFPELSRHLVHNGVELIFCPSLTWNRRGIHRVKTGCAARAIENQLFVVMSPLVGHSGLPLDAPMHAVGRALICTPVDKTIGINDGILAVAPDDSEQVLVAELDHDLLLASRANPEAPGLDLRRMDLYETLHAAQNQ</sequence>
<dbReference type="InterPro" id="IPR050345">
    <property type="entry name" value="Aliph_Amidase/BUP"/>
</dbReference>
<feature type="domain" description="CN hydrolase" evidence="2">
    <location>
        <begin position="15"/>
        <end position="278"/>
    </location>
</feature>
<evidence type="ECO:0000259" key="2">
    <source>
        <dbReference type="PROSITE" id="PS50263"/>
    </source>
</evidence>
<dbReference type="PANTHER" id="PTHR43674:SF2">
    <property type="entry name" value="BETA-UREIDOPROPIONASE"/>
    <property type="match status" value="1"/>
</dbReference>
<dbReference type="InterPro" id="IPR003010">
    <property type="entry name" value="C-N_Hydrolase"/>
</dbReference>
<comment type="caution">
    <text evidence="3">The sequence shown here is derived from an EMBL/GenBank/DDBJ whole genome shotgun (WGS) entry which is preliminary data.</text>
</comment>
<dbReference type="PANTHER" id="PTHR43674">
    <property type="entry name" value="NITRILASE C965.09-RELATED"/>
    <property type="match status" value="1"/>
</dbReference>
<evidence type="ECO:0000313" key="4">
    <source>
        <dbReference type="Proteomes" id="UP001596524"/>
    </source>
</evidence>
<dbReference type="InterPro" id="IPR036526">
    <property type="entry name" value="C-N_Hydrolase_sf"/>
</dbReference>
<dbReference type="PROSITE" id="PS50263">
    <property type="entry name" value="CN_HYDROLASE"/>
    <property type="match status" value="1"/>
</dbReference>
<dbReference type="GO" id="GO:0016787">
    <property type="term" value="F:hydrolase activity"/>
    <property type="evidence" value="ECO:0007669"/>
    <property type="project" value="UniProtKB-KW"/>
</dbReference>